<dbReference type="OMA" id="CHAMMAT"/>
<sequence length="233" mass="26883">MSVSPMHTNGMLQAGKSEDMEARDITFKDSPRKLTLPSLPAELRAMIYQTVFEDCIVQIDDSGIGFIHDHYMIDFNCRKSFCRRVLGGYDDGMIASLVMYRIADPIMLPLWLARQPEYRMVIRRLSVHITHLWVGNNHLYGYQANNQPFSMHLPFWLGAENMPLKPILPRLKEMDVLIHCTTMSFVGLWIKGRLPTASCHAMMATWKEELVIWNPGLTVVLRCLAPEHDRHTR</sequence>
<dbReference type="OrthoDB" id="3691276at2759"/>
<keyword evidence="2" id="KW-1185">Reference proteome</keyword>
<evidence type="ECO:0000313" key="2">
    <source>
        <dbReference type="Proteomes" id="UP000016936"/>
    </source>
</evidence>
<protein>
    <submittedName>
        <fullName evidence="1">Uncharacterized protein</fullName>
    </submittedName>
</protein>
<reference evidence="2" key="2">
    <citation type="journal article" date="2013" name="PLoS Genet.">
        <title>Comparative genome structure, secondary metabolite, and effector coding capacity across Cochliobolus pathogens.</title>
        <authorList>
            <person name="Condon B.J."/>
            <person name="Leng Y."/>
            <person name="Wu D."/>
            <person name="Bushley K.E."/>
            <person name="Ohm R.A."/>
            <person name="Otillar R."/>
            <person name="Martin J."/>
            <person name="Schackwitz W."/>
            <person name="Grimwood J."/>
            <person name="MohdZainudin N."/>
            <person name="Xue C."/>
            <person name="Wang R."/>
            <person name="Manning V.A."/>
            <person name="Dhillon B."/>
            <person name="Tu Z.J."/>
            <person name="Steffenson B.J."/>
            <person name="Salamov A."/>
            <person name="Sun H."/>
            <person name="Lowry S."/>
            <person name="LaButti K."/>
            <person name="Han J."/>
            <person name="Copeland A."/>
            <person name="Lindquist E."/>
            <person name="Barry K."/>
            <person name="Schmutz J."/>
            <person name="Baker S.E."/>
            <person name="Ciuffetti L.M."/>
            <person name="Grigoriev I.V."/>
            <person name="Zhong S."/>
            <person name="Turgeon B.G."/>
        </authorList>
    </citation>
    <scope>NUCLEOTIDE SEQUENCE [LARGE SCALE GENOMIC DNA]</scope>
    <source>
        <strain evidence="2">C5 / ATCC 48332 / race O</strain>
    </source>
</reference>
<proteinExistence type="predicted"/>
<dbReference type="Proteomes" id="UP000016936">
    <property type="component" value="Unassembled WGS sequence"/>
</dbReference>
<gene>
    <name evidence="1" type="ORF">COCHEDRAFT_1201763</name>
</gene>
<dbReference type="EMBL" id="KB445572">
    <property type="protein sequence ID" value="EMD93919.1"/>
    <property type="molecule type" value="Genomic_DNA"/>
</dbReference>
<name>M2U5V5_COCH5</name>
<accession>M2U5V5</accession>
<reference evidence="1 2" key="1">
    <citation type="journal article" date="2012" name="PLoS Pathog.">
        <title>Diverse lifestyles and strategies of plant pathogenesis encoded in the genomes of eighteen Dothideomycetes fungi.</title>
        <authorList>
            <person name="Ohm R.A."/>
            <person name="Feau N."/>
            <person name="Henrissat B."/>
            <person name="Schoch C.L."/>
            <person name="Horwitz B.A."/>
            <person name="Barry K.W."/>
            <person name="Condon B.J."/>
            <person name="Copeland A.C."/>
            <person name="Dhillon B."/>
            <person name="Glaser F."/>
            <person name="Hesse C.N."/>
            <person name="Kosti I."/>
            <person name="LaButti K."/>
            <person name="Lindquist E.A."/>
            <person name="Lucas S."/>
            <person name="Salamov A.A."/>
            <person name="Bradshaw R.E."/>
            <person name="Ciuffetti L."/>
            <person name="Hamelin R.C."/>
            <person name="Kema G.H.J."/>
            <person name="Lawrence C."/>
            <person name="Scott J.A."/>
            <person name="Spatafora J.W."/>
            <person name="Turgeon B.G."/>
            <person name="de Wit P.J.G.M."/>
            <person name="Zhong S."/>
            <person name="Goodwin S.B."/>
            <person name="Grigoriev I.V."/>
        </authorList>
    </citation>
    <scope>NUCLEOTIDE SEQUENCE [LARGE SCALE GENOMIC DNA]</scope>
    <source>
        <strain evidence="2">C5 / ATCC 48332 / race O</strain>
    </source>
</reference>
<evidence type="ECO:0000313" key="1">
    <source>
        <dbReference type="EMBL" id="EMD93919.1"/>
    </source>
</evidence>
<dbReference type="HOGENOM" id="CLU_1189818_0_0_1"/>
<dbReference type="AlphaFoldDB" id="M2U5V5"/>
<organism evidence="1 2">
    <name type="scientific">Cochliobolus heterostrophus (strain C5 / ATCC 48332 / race O)</name>
    <name type="common">Southern corn leaf blight fungus</name>
    <name type="synonym">Bipolaris maydis</name>
    <dbReference type="NCBI Taxonomy" id="701091"/>
    <lineage>
        <taxon>Eukaryota</taxon>
        <taxon>Fungi</taxon>
        <taxon>Dikarya</taxon>
        <taxon>Ascomycota</taxon>
        <taxon>Pezizomycotina</taxon>
        <taxon>Dothideomycetes</taxon>
        <taxon>Pleosporomycetidae</taxon>
        <taxon>Pleosporales</taxon>
        <taxon>Pleosporineae</taxon>
        <taxon>Pleosporaceae</taxon>
        <taxon>Bipolaris</taxon>
    </lineage>
</organism>